<feature type="binding site" evidence="13">
    <location>
        <begin position="215"/>
        <end position="217"/>
    </location>
    <ligand>
        <name>S-adenosyl-L-methionine</name>
        <dbReference type="ChEBI" id="CHEBI:59789"/>
    </ligand>
</feature>
<dbReference type="InterPro" id="IPR048641">
    <property type="entry name" value="RlmN_N"/>
</dbReference>
<comment type="function">
    <text evidence="13">Specifically methylates position 2 of adenine 2503 in 23S rRNA and position 2 of adenine 37 in tRNAs.</text>
</comment>
<dbReference type="InterPro" id="IPR040072">
    <property type="entry name" value="Methyltransferase_A"/>
</dbReference>
<dbReference type="GO" id="GO:0030488">
    <property type="term" value="P:tRNA methylation"/>
    <property type="evidence" value="ECO:0007669"/>
    <property type="project" value="UniProtKB-UniRule"/>
</dbReference>
<evidence type="ECO:0000313" key="15">
    <source>
        <dbReference type="EMBL" id="TCT16946.1"/>
    </source>
</evidence>
<keyword evidence="5 13" id="KW-0489">Methyltransferase</keyword>
<keyword evidence="4 13" id="KW-0698">rRNA processing</keyword>
<comment type="cofactor">
    <cofactor evidence="13">
        <name>[4Fe-4S] cluster</name>
        <dbReference type="ChEBI" id="CHEBI:49883"/>
    </cofactor>
    <text evidence="13">Binds 1 [4Fe-4S] cluster. The cluster is coordinated with 3 cysteines and an exchangeable S-adenosyl-L-methionine.</text>
</comment>
<dbReference type="GO" id="GO:0051539">
    <property type="term" value="F:4 iron, 4 sulfur cluster binding"/>
    <property type="evidence" value="ECO:0007669"/>
    <property type="project" value="UniProtKB-UniRule"/>
</dbReference>
<keyword evidence="3 13" id="KW-0963">Cytoplasm</keyword>
<comment type="catalytic activity">
    <reaction evidence="13">
        <text>adenosine(2503) in 23S rRNA + 2 reduced [2Fe-2S]-[ferredoxin] + 2 S-adenosyl-L-methionine = 2-methyladenosine(2503) in 23S rRNA + 5'-deoxyadenosine + L-methionine + 2 oxidized [2Fe-2S]-[ferredoxin] + S-adenosyl-L-homocysteine</text>
        <dbReference type="Rhea" id="RHEA:42916"/>
        <dbReference type="Rhea" id="RHEA-COMP:10000"/>
        <dbReference type="Rhea" id="RHEA-COMP:10001"/>
        <dbReference type="Rhea" id="RHEA-COMP:10152"/>
        <dbReference type="Rhea" id="RHEA-COMP:10282"/>
        <dbReference type="ChEBI" id="CHEBI:17319"/>
        <dbReference type="ChEBI" id="CHEBI:33737"/>
        <dbReference type="ChEBI" id="CHEBI:33738"/>
        <dbReference type="ChEBI" id="CHEBI:57844"/>
        <dbReference type="ChEBI" id="CHEBI:57856"/>
        <dbReference type="ChEBI" id="CHEBI:59789"/>
        <dbReference type="ChEBI" id="CHEBI:74411"/>
        <dbReference type="ChEBI" id="CHEBI:74497"/>
        <dbReference type="EC" id="2.1.1.192"/>
    </reaction>
</comment>
<dbReference type="NCBIfam" id="TIGR00048">
    <property type="entry name" value="rRNA_mod_RlmN"/>
    <property type="match status" value="1"/>
</dbReference>
<keyword evidence="6 13" id="KW-0808">Transferase</keyword>
<feature type="binding site" evidence="13">
    <location>
        <position position="113"/>
    </location>
    <ligand>
        <name>[4Fe-4S] cluster</name>
        <dbReference type="ChEBI" id="CHEBI:49883"/>
        <note>4Fe-4S-S-AdoMet</note>
    </ligand>
</feature>
<dbReference type="GO" id="GO:0002935">
    <property type="term" value="F:tRNA (adenine(37)-C2)-methyltransferase activity"/>
    <property type="evidence" value="ECO:0007669"/>
    <property type="project" value="UniProtKB-UniRule"/>
</dbReference>
<dbReference type="GO" id="GO:0000049">
    <property type="term" value="F:tRNA binding"/>
    <property type="evidence" value="ECO:0007669"/>
    <property type="project" value="UniProtKB-UniRule"/>
</dbReference>
<organism evidence="15 16">
    <name type="scientific">Natranaerovirga pectinivora</name>
    <dbReference type="NCBI Taxonomy" id="682400"/>
    <lineage>
        <taxon>Bacteria</taxon>
        <taxon>Bacillati</taxon>
        <taxon>Bacillota</taxon>
        <taxon>Clostridia</taxon>
        <taxon>Lachnospirales</taxon>
        <taxon>Natranaerovirgaceae</taxon>
        <taxon>Natranaerovirga</taxon>
    </lineage>
</organism>
<dbReference type="FunFam" id="3.20.20.70:FF:000014">
    <property type="entry name" value="Probable dual-specificity RNA methyltransferase RlmN"/>
    <property type="match status" value="1"/>
</dbReference>
<protein>
    <recommendedName>
        <fullName evidence="13">Probable dual-specificity RNA methyltransferase RlmN</fullName>
        <ecNumber evidence="13">2.1.1.192</ecNumber>
    </recommendedName>
    <alternativeName>
        <fullName evidence="13">23S rRNA (adenine(2503)-C(2))-methyltransferase</fullName>
    </alternativeName>
    <alternativeName>
        <fullName evidence="13">23S rRNA m2A2503 methyltransferase</fullName>
    </alternativeName>
    <alternativeName>
        <fullName evidence="13">Ribosomal RNA large subunit methyltransferase N</fullName>
    </alternativeName>
    <alternativeName>
        <fullName evidence="13">tRNA (adenine(37)-C(2))-methyltransferase</fullName>
    </alternativeName>
    <alternativeName>
        <fullName evidence="13">tRNA m2A37 methyltransferase</fullName>
    </alternativeName>
</protein>
<keyword evidence="9 13" id="KW-0479">Metal-binding</keyword>
<keyword evidence="16" id="KW-1185">Reference proteome</keyword>
<dbReference type="RefSeq" id="WP_132249434.1">
    <property type="nucleotide sequence ID" value="NZ_SMAL01000001.1"/>
</dbReference>
<accession>A0A4R3MUH8</accession>
<dbReference type="InterPro" id="IPR006638">
    <property type="entry name" value="Elp3/MiaA/NifB-like_rSAM"/>
</dbReference>
<dbReference type="GO" id="GO:0019843">
    <property type="term" value="F:rRNA binding"/>
    <property type="evidence" value="ECO:0007669"/>
    <property type="project" value="UniProtKB-UniRule"/>
</dbReference>
<keyword evidence="11 13" id="KW-0411">Iron-sulfur</keyword>
<dbReference type="EMBL" id="SMAL01000001">
    <property type="protein sequence ID" value="TCT16946.1"/>
    <property type="molecule type" value="Genomic_DNA"/>
</dbReference>
<keyword evidence="10 13" id="KW-0408">Iron</keyword>
<feature type="active site" description="S-methylcysteine intermediate" evidence="13">
    <location>
        <position position="334"/>
    </location>
</feature>
<evidence type="ECO:0000256" key="2">
    <source>
        <dbReference type="ARBA" id="ARBA00022485"/>
    </source>
</evidence>
<evidence type="ECO:0000256" key="4">
    <source>
        <dbReference type="ARBA" id="ARBA00022552"/>
    </source>
</evidence>
<evidence type="ECO:0000256" key="10">
    <source>
        <dbReference type="ARBA" id="ARBA00023004"/>
    </source>
</evidence>
<evidence type="ECO:0000256" key="8">
    <source>
        <dbReference type="ARBA" id="ARBA00022694"/>
    </source>
</evidence>
<dbReference type="Proteomes" id="UP000294902">
    <property type="component" value="Unassembled WGS sequence"/>
</dbReference>
<dbReference type="SFLD" id="SFLDF00275">
    <property type="entry name" value="adenosine_C2_methyltransferase"/>
    <property type="match status" value="1"/>
</dbReference>
<dbReference type="GO" id="GO:0070475">
    <property type="term" value="P:rRNA base methylation"/>
    <property type="evidence" value="ECO:0007669"/>
    <property type="project" value="UniProtKB-UniRule"/>
</dbReference>
<dbReference type="CDD" id="cd01335">
    <property type="entry name" value="Radical_SAM"/>
    <property type="match status" value="1"/>
</dbReference>
<reference evidence="15 16" key="1">
    <citation type="submission" date="2019-03" db="EMBL/GenBank/DDBJ databases">
        <title>Genomic Encyclopedia of Type Strains, Phase IV (KMG-IV): sequencing the most valuable type-strain genomes for metagenomic binning, comparative biology and taxonomic classification.</title>
        <authorList>
            <person name="Goeker M."/>
        </authorList>
    </citation>
    <scope>NUCLEOTIDE SEQUENCE [LARGE SCALE GENOMIC DNA]</scope>
    <source>
        <strain evidence="15 16">DSM 24629</strain>
    </source>
</reference>
<evidence type="ECO:0000256" key="9">
    <source>
        <dbReference type="ARBA" id="ARBA00022723"/>
    </source>
</evidence>
<dbReference type="Gene3D" id="3.20.20.70">
    <property type="entry name" value="Aldolase class I"/>
    <property type="match status" value="1"/>
</dbReference>
<feature type="domain" description="Radical SAM core" evidence="14">
    <location>
        <begin position="99"/>
        <end position="329"/>
    </location>
</feature>
<dbReference type="InterPro" id="IPR007197">
    <property type="entry name" value="rSAM"/>
</dbReference>
<dbReference type="InterPro" id="IPR058240">
    <property type="entry name" value="rSAM_sf"/>
</dbReference>
<evidence type="ECO:0000256" key="7">
    <source>
        <dbReference type="ARBA" id="ARBA00022691"/>
    </source>
</evidence>
<dbReference type="InterPro" id="IPR004383">
    <property type="entry name" value="rRNA_lsu_MTrfase_RlmN/Cfr"/>
</dbReference>
<proteinExistence type="inferred from homology"/>
<dbReference type="HAMAP" id="MF_01849">
    <property type="entry name" value="RNA_methyltr_RlmN"/>
    <property type="match status" value="1"/>
</dbReference>
<evidence type="ECO:0000256" key="5">
    <source>
        <dbReference type="ARBA" id="ARBA00022603"/>
    </source>
</evidence>
<keyword evidence="2 13" id="KW-0004">4Fe-4S</keyword>
<dbReference type="InterPro" id="IPR027492">
    <property type="entry name" value="RNA_MTrfase_RlmN"/>
</dbReference>
<sequence>MEKIDIKSMEYGELLNYFISIGEKKFRCDQVFGWFHNKLITSFDEMSNISKDLKEKLNTETELVHLKVIQKLISQIDGTEKFLFQLKDHNVIESVLMKYKHGNSVCISSQVGCKMGCTFCASTIGGLVRNLRASEMLEQVYSIQRESGERVSNVVIMGTGEPLDNFDELMKFISVITDEKGLNISIRNITVSTCGLVDKIKTLADKKIGITLAISLHASNDEIRKKTMPIAKKFSIEELLDACKYYIHKTNRRITFEYSLISGVNDTKKDAEELCKLLKGLLCHVNLIPINPIKERNYQQGSKESIVNFKSVLEKNGITATIRRELGRDIQAACGQLRKSYGENRIEK</sequence>
<evidence type="ECO:0000259" key="14">
    <source>
        <dbReference type="PROSITE" id="PS51918"/>
    </source>
</evidence>
<dbReference type="Pfam" id="PF04055">
    <property type="entry name" value="Radical_SAM"/>
    <property type="match status" value="1"/>
</dbReference>
<comment type="miscellaneous">
    <text evidence="13">Reaction proceeds by a ping-pong mechanism involving intermediate methylation of a conserved cysteine residue.</text>
</comment>
<evidence type="ECO:0000256" key="12">
    <source>
        <dbReference type="ARBA" id="ARBA00023157"/>
    </source>
</evidence>
<evidence type="ECO:0000256" key="3">
    <source>
        <dbReference type="ARBA" id="ARBA00022490"/>
    </source>
</evidence>
<keyword evidence="7 13" id="KW-0949">S-adenosyl-L-methionine</keyword>
<dbReference type="GO" id="GO:0070040">
    <property type="term" value="F:rRNA (adenine(2503)-C2-)-methyltransferase activity"/>
    <property type="evidence" value="ECO:0007669"/>
    <property type="project" value="UniProtKB-UniRule"/>
</dbReference>
<dbReference type="Pfam" id="PF21016">
    <property type="entry name" value="RlmN_N"/>
    <property type="match status" value="1"/>
</dbReference>
<dbReference type="PROSITE" id="PS51918">
    <property type="entry name" value="RADICAL_SAM"/>
    <property type="match status" value="1"/>
</dbReference>
<evidence type="ECO:0000256" key="6">
    <source>
        <dbReference type="ARBA" id="ARBA00022679"/>
    </source>
</evidence>
<feature type="binding site" evidence="13">
    <location>
        <begin position="160"/>
        <end position="161"/>
    </location>
    <ligand>
        <name>S-adenosyl-L-methionine</name>
        <dbReference type="ChEBI" id="CHEBI:59789"/>
    </ligand>
</feature>
<keyword evidence="8 13" id="KW-0819">tRNA processing</keyword>
<dbReference type="InterPro" id="IPR013785">
    <property type="entry name" value="Aldolase_TIM"/>
</dbReference>
<feature type="binding site" evidence="13">
    <location>
        <position position="291"/>
    </location>
    <ligand>
        <name>S-adenosyl-L-methionine</name>
        <dbReference type="ChEBI" id="CHEBI:59789"/>
    </ligand>
</feature>
<name>A0A4R3MUH8_9FIRM</name>
<dbReference type="SFLD" id="SFLDS00029">
    <property type="entry name" value="Radical_SAM"/>
    <property type="match status" value="1"/>
</dbReference>
<dbReference type="SFLD" id="SFLDG01062">
    <property type="entry name" value="methyltransferase_(Class_A)"/>
    <property type="match status" value="1"/>
</dbReference>
<evidence type="ECO:0000256" key="13">
    <source>
        <dbReference type="HAMAP-Rule" id="MF_01849"/>
    </source>
</evidence>
<feature type="binding site" evidence="13">
    <location>
        <position position="120"/>
    </location>
    <ligand>
        <name>[4Fe-4S] cluster</name>
        <dbReference type="ChEBI" id="CHEBI:49883"/>
        <note>4Fe-4S-S-AdoMet</note>
    </ligand>
</feature>
<gene>
    <name evidence="13" type="primary">rlmN</name>
    <name evidence="15" type="ORF">EDC18_101242</name>
</gene>
<dbReference type="AlphaFoldDB" id="A0A4R3MUH8"/>
<dbReference type="SMART" id="SM00729">
    <property type="entry name" value="Elp3"/>
    <property type="match status" value="1"/>
</dbReference>
<dbReference type="SUPFAM" id="SSF102114">
    <property type="entry name" value="Radical SAM enzymes"/>
    <property type="match status" value="1"/>
</dbReference>
<dbReference type="EC" id="2.1.1.192" evidence="13"/>
<feature type="binding site" evidence="13">
    <location>
        <position position="117"/>
    </location>
    <ligand>
        <name>[4Fe-4S] cluster</name>
        <dbReference type="ChEBI" id="CHEBI:49883"/>
        <note>4Fe-4S-S-AdoMet</note>
    </ligand>
</feature>
<dbReference type="GO" id="GO:0005737">
    <property type="term" value="C:cytoplasm"/>
    <property type="evidence" value="ECO:0007669"/>
    <property type="project" value="UniProtKB-SubCell"/>
</dbReference>
<feature type="active site" description="Proton acceptor" evidence="13">
    <location>
        <position position="93"/>
    </location>
</feature>
<evidence type="ECO:0000256" key="11">
    <source>
        <dbReference type="ARBA" id="ARBA00023014"/>
    </source>
</evidence>
<dbReference type="PIRSF" id="PIRSF006004">
    <property type="entry name" value="CHP00048"/>
    <property type="match status" value="1"/>
</dbReference>
<dbReference type="GO" id="GO:0046872">
    <property type="term" value="F:metal ion binding"/>
    <property type="evidence" value="ECO:0007669"/>
    <property type="project" value="UniProtKB-KW"/>
</dbReference>
<dbReference type="Gene3D" id="1.10.150.530">
    <property type="match status" value="1"/>
</dbReference>
<comment type="caution">
    <text evidence="15">The sequence shown here is derived from an EMBL/GenBank/DDBJ whole genome shotgun (WGS) entry which is preliminary data.</text>
</comment>
<comment type="similarity">
    <text evidence="13">Belongs to the radical SAM superfamily. RlmN family.</text>
</comment>
<evidence type="ECO:0000313" key="16">
    <source>
        <dbReference type="Proteomes" id="UP000294902"/>
    </source>
</evidence>
<dbReference type="OrthoDB" id="9793973at2"/>
<comment type="catalytic activity">
    <reaction evidence="13">
        <text>adenosine(37) in tRNA + 2 reduced [2Fe-2S]-[ferredoxin] + 2 S-adenosyl-L-methionine = 2-methyladenosine(37) in tRNA + 5'-deoxyadenosine + L-methionine + 2 oxidized [2Fe-2S]-[ferredoxin] + S-adenosyl-L-homocysteine</text>
        <dbReference type="Rhea" id="RHEA:43332"/>
        <dbReference type="Rhea" id="RHEA-COMP:10000"/>
        <dbReference type="Rhea" id="RHEA-COMP:10001"/>
        <dbReference type="Rhea" id="RHEA-COMP:10162"/>
        <dbReference type="Rhea" id="RHEA-COMP:10485"/>
        <dbReference type="ChEBI" id="CHEBI:17319"/>
        <dbReference type="ChEBI" id="CHEBI:33737"/>
        <dbReference type="ChEBI" id="CHEBI:33738"/>
        <dbReference type="ChEBI" id="CHEBI:57844"/>
        <dbReference type="ChEBI" id="CHEBI:57856"/>
        <dbReference type="ChEBI" id="CHEBI:59789"/>
        <dbReference type="ChEBI" id="CHEBI:74411"/>
        <dbReference type="ChEBI" id="CHEBI:74497"/>
        <dbReference type="EC" id="2.1.1.192"/>
    </reaction>
</comment>
<evidence type="ECO:0000256" key="1">
    <source>
        <dbReference type="ARBA" id="ARBA00004496"/>
    </source>
</evidence>
<dbReference type="PANTHER" id="PTHR30544">
    <property type="entry name" value="23S RRNA METHYLTRANSFERASE"/>
    <property type="match status" value="1"/>
</dbReference>
<comment type="caution">
    <text evidence="13">Lacks conserved residue(s) required for the propagation of feature annotation.</text>
</comment>
<comment type="subcellular location">
    <subcellularLocation>
        <location evidence="1 13">Cytoplasm</location>
    </subcellularLocation>
</comment>
<feature type="binding site" evidence="13">
    <location>
        <position position="192"/>
    </location>
    <ligand>
        <name>S-adenosyl-L-methionine</name>
        <dbReference type="ChEBI" id="CHEBI:59789"/>
    </ligand>
</feature>
<dbReference type="PANTHER" id="PTHR30544:SF5">
    <property type="entry name" value="RADICAL SAM CORE DOMAIN-CONTAINING PROTEIN"/>
    <property type="match status" value="1"/>
</dbReference>
<keyword evidence="12 13" id="KW-1015">Disulfide bond</keyword>